<dbReference type="AlphaFoldDB" id="A0A0D8I7M9"/>
<dbReference type="RefSeq" id="WP_044825838.1">
    <property type="nucleotide sequence ID" value="NZ_CP009687.1"/>
</dbReference>
<dbReference type="OrthoDB" id="1956194at2"/>
<dbReference type="EMBL" id="CP009687">
    <property type="protein sequence ID" value="AKL96637.1"/>
    <property type="molecule type" value="Genomic_DNA"/>
</dbReference>
<accession>A0A0D8I7M9</accession>
<name>A0A0D8I7M9_9CLOT</name>
<evidence type="ECO:0000313" key="2">
    <source>
        <dbReference type="Proteomes" id="UP000035704"/>
    </source>
</evidence>
<dbReference type="KEGG" id="cace:CACET_c31930"/>
<keyword evidence="2" id="KW-1185">Reference proteome</keyword>
<proteinExistence type="predicted"/>
<organism evidence="1 2">
    <name type="scientific">Clostridium aceticum</name>
    <dbReference type="NCBI Taxonomy" id="84022"/>
    <lineage>
        <taxon>Bacteria</taxon>
        <taxon>Bacillati</taxon>
        <taxon>Bacillota</taxon>
        <taxon>Clostridia</taxon>
        <taxon>Eubacteriales</taxon>
        <taxon>Clostridiaceae</taxon>
        <taxon>Clostridium</taxon>
    </lineage>
</organism>
<dbReference type="Proteomes" id="UP000035704">
    <property type="component" value="Chromosome"/>
</dbReference>
<sequence>MSILKCSCCKRSFRSTTGLIIIGNRSYCSKCIKYIRVRKTGKKVKYYTNVGARCFVQVNGYIIEEYHVKELRIGNGA</sequence>
<reference evidence="1 2" key="1">
    <citation type="submission" date="2014-10" db="EMBL/GenBank/DDBJ databases">
        <title>Genome sequence of Clostridium aceticum DSM 1496.</title>
        <authorList>
            <person name="Poehlein A."/>
            <person name="Schiel-Bengelsdorf B."/>
            <person name="Gottschalk G."/>
            <person name="Duerre P."/>
            <person name="Daniel R."/>
        </authorList>
    </citation>
    <scope>NUCLEOTIDE SEQUENCE [LARGE SCALE GENOMIC DNA]</scope>
    <source>
        <strain evidence="1 2">DSM 1496</strain>
    </source>
</reference>
<dbReference type="PATRIC" id="fig|84022.5.peg.1324"/>
<dbReference type="STRING" id="84022.CACET_c31930"/>
<gene>
    <name evidence="1" type="ORF">CACET_c31930</name>
</gene>
<evidence type="ECO:0000313" key="1">
    <source>
        <dbReference type="EMBL" id="AKL96637.1"/>
    </source>
</evidence>
<protein>
    <submittedName>
        <fullName evidence="1">Uncharacterized protein</fullName>
    </submittedName>
</protein>